<dbReference type="Proteomes" id="UP000692954">
    <property type="component" value="Unassembled WGS sequence"/>
</dbReference>
<organism evidence="1 2">
    <name type="scientific">Paramecium sonneborni</name>
    <dbReference type="NCBI Taxonomy" id="65129"/>
    <lineage>
        <taxon>Eukaryota</taxon>
        <taxon>Sar</taxon>
        <taxon>Alveolata</taxon>
        <taxon>Ciliophora</taxon>
        <taxon>Intramacronucleata</taxon>
        <taxon>Oligohymenophorea</taxon>
        <taxon>Peniculida</taxon>
        <taxon>Parameciidae</taxon>
        <taxon>Paramecium</taxon>
    </lineage>
</organism>
<dbReference type="EMBL" id="CAJJDN010000114">
    <property type="protein sequence ID" value="CAD8117529.1"/>
    <property type="molecule type" value="Genomic_DNA"/>
</dbReference>
<evidence type="ECO:0000313" key="1">
    <source>
        <dbReference type="EMBL" id="CAD8117529.1"/>
    </source>
</evidence>
<name>A0A8S1QPG3_9CILI</name>
<evidence type="ECO:0000313" key="2">
    <source>
        <dbReference type="Proteomes" id="UP000692954"/>
    </source>
</evidence>
<keyword evidence="2" id="KW-1185">Reference proteome</keyword>
<accession>A0A8S1QPG3</accession>
<reference evidence="1" key="1">
    <citation type="submission" date="2021-01" db="EMBL/GenBank/DDBJ databases">
        <authorList>
            <consortium name="Genoscope - CEA"/>
            <person name="William W."/>
        </authorList>
    </citation>
    <scope>NUCLEOTIDE SEQUENCE</scope>
</reference>
<proteinExistence type="predicted"/>
<gene>
    <name evidence="1" type="ORF">PSON_ATCC_30995.1.T1140058</name>
</gene>
<protein>
    <submittedName>
        <fullName evidence="1">Uncharacterized protein</fullName>
    </submittedName>
</protein>
<sequence>MRNFVLVNISTKILAIQVQYYFYESFTQQESQSKQREVIETLGDVLTQFVVDKEGVYGWQTKYKSRGCQKVSLSKSYFYKIISFFCS</sequence>
<dbReference type="AlphaFoldDB" id="A0A8S1QPG3"/>
<comment type="caution">
    <text evidence="1">The sequence shown here is derived from an EMBL/GenBank/DDBJ whole genome shotgun (WGS) entry which is preliminary data.</text>
</comment>